<dbReference type="InterPro" id="IPR036908">
    <property type="entry name" value="RlpA-like_sf"/>
</dbReference>
<feature type="region of interest" description="Disordered" evidence="2">
    <location>
        <begin position="149"/>
        <end position="265"/>
    </location>
</feature>
<dbReference type="PANTHER" id="PTHR31836:SF28">
    <property type="entry name" value="SRCR DOMAIN-CONTAINING PROTEIN-RELATED"/>
    <property type="match status" value="1"/>
</dbReference>
<dbReference type="GeneID" id="64699806"/>
<reference evidence="4" key="1">
    <citation type="journal article" date="2020" name="New Phytol.">
        <title>Comparative genomics reveals dynamic genome evolution in host specialist ectomycorrhizal fungi.</title>
        <authorList>
            <person name="Lofgren L.A."/>
            <person name="Nguyen N.H."/>
            <person name="Vilgalys R."/>
            <person name="Ruytinx J."/>
            <person name="Liao H.L."/>
            <person name="Branco S."/>
            <person name="Kuo A."/>
            <person name="LaButti K."/>
            <person name="Lipzen A."/>
            <person name="Andreopoulos W."/>
            <person name="Pangilinan J."/>
            <person name="Riley R."/>
            <person name="Hundley H."/>
            <person name="Na H."/>
            <person name="Barry K."/>
            <person name="Grigoriev I.V."/>
            <person name="Stajich J.E."/>
            <person name="Kennedy P.G."/>
        </authorList>
    </citation>
    <scope>NUCLEOTIDE SEQUENCE</scope>
    <source>
        <strain evidence="4">FC423</strain>
    </source>
</reference>
<feature type="chain" id="PRO_5040505464" evidence="3">
    <location>
        <begin position="22"/>
        <end position="316"/>
    </location>
</feature>
<dbReference type="RefSeq" id="XP_041292141.1">
    <property type="nucleotide sequence ID" value="XM_041437547.1"/>
</dbReference>
<evidence type="ECO:0000313" key="4">
    <source>
        <dbReference type="EMBL" id="KAG2107263.1"/>
    </source>
</evidence>
<dbReference type="InterPro" id="IPR051477">
    <property type="entry name" value="Expansin_CellWall"/>
</dbReference>
<feature type="compositionally biased region" description="Low complexity" evidence="2">
    <location>
        <begin position="190"/>
        <end position="259"/>
    </location>
</feature>
<dbReference type="Proteomes" id="UP000823399">
    <property type="component" value="Unassembled WGS sequence"/>
</dbReference>
<dbReference type="AlphaFoldDB" id="A0A9P7F637"/>
<name>A0A9P7F637_9AGAM</name>
<dbReference type="EMBL" id="JABBWM010000032">
    <property type="protein sequence ID" value="KAG2107263.1"/>
    <property type="molecule type" value="Genomic_DNA"/>
</dbReference>
<evidence type="ECO:0000256" key="1">
    <source>
        <dbReference type="ARBA" id="ARBA00022729"/>
    </source>
</evidence>
<dbReference type="OrthoDB" id="623670at2759"/>
<keyword evidence="5" id="KW-1185">Reference proteome</keyword>
<accession>A0A9P7F637</accession>
<feature type="signal peptide" evidence="3">
    <location>
        <begin position="1"/>
        <end position="21"/>
    </location>
</feature>
<dbReference type="CDD" id="cd22191">
    <property type="entry name" value="DPBB_RlpA_EXP_N-like"/>
    <property type="match status" value="1"/>
</dbReference>
<evidence type="ECO:0000256" key="2">
    <source>
        <dbReference type="SAM" id="MobiDB-lite"/>
    </source>
</evidence>
<protein>
    <submittedName>
        <fullName evidence="4">Plant expansin</fullName>
    </submittedName>
</protein>
<organism evidence="4 5">
    <name type="scientific">Suillus discolor</name>
    <dbReference type="NCBI Taxonomy" id="1912936"/>
    <lineage>
        <taxon>Eukaryota</taxon>
        <taxon>Fungi</taxon>
        <taxon>Dikarya</taxon>
        <taxon>Basidiomycota</taxon>
        <taxon>Agaricomycotina</taxon>
        <taxon>Agaricomycetes</taxon>
        <taxon>Agaricomycetidae</taxon>
        <taxon>Boletales</taxon>
        <taxon>Suillineae</taxon>
        <taxon>Suillaceae</taxon>
        <taxon>Suillus</taxon>
    </lineage>
</organism>
<sequence>MFSIFLLVAAVLPFTVGGALGHIQRVRHHELAQRARGDVGIHKRFDNARFTFYDVGLGACGQYSSPSDFIVAVNVIQYGPGFPGPLCFKPITISCGGKTAQATIMDKCMGCPDGGLDFSKGLFDFFASEDAGVLYGMWWFNDDVSELPTPSMSPEWTPTPIPALSTPTPTPTPTPTFTYVSYQHHQAADTTSTVETSTTSVTPASTPSPTESSTTSETPTSTPSTTETSTTSPTPTSTPSETPTSTPSATETSTTATATNSSISMTYGTDIPIPTGAVAIPVPVPAPNSANPQNIEILGEALVGIGMLVVGSKQGN</sequence>
<keyword evidence="1 3" id="KW-0732">Signal</keyword>
<proteinExistence type="predicted"/>
<evidence type="ECO:0000313" key="5">
    <source>
        <dbReference type="Proteomes" id="UP000823399"/>
    </source>
</evidence>
<dbReference type="PANTHER" id="PTHR31836">
    <property type="match status" value="1"/>
</dbReference>
<gene>
    <name evidence="4" type="ORF">F5147DRAFT_698320</name>
</gene>
<dbReference type="Gene3D" id="2.40.40.10">
    <property type="entry name" value="RlpA-like domain"/>
    <property type="match status" value="1"/>
</dbReference>
<dbReference type="SUPFAM" id="SSF50685">
    <property type="entry name" value="Barwin-like endoglucanases"/>
    <property type="match status" value="1"/>
</dbReference>
<comment type="caution">
    <text evidence="4">The sequence shown here is derived from an EMBL/GenBank/DDBJ whole genome shotgun (WGS) entry which is preliminary data.</text>
</comment>
<evidence type="ECO:0000256" key="3">
    <source>
        <dbReference type="SAM" id="SignalP"/>
    </source>
</evidence>